<gene>
    <name evidence="3" type="ORF">SAMN05444392_102393</name>
</gene>
<evidence type="ECO:0000313" key="3">
    <source>
        <dbReference type="EMBL" id="SHE69125.1"/>
    </source>
</evidence>
<reference evidence="3 4" key="1">
    <citation type="submission" date="2016-11" db="EMBL/GenBank/DDBJ databases">
        <authorList>
            <person name="Jaros S."/>
            <person name="Januszkiewicz K."/>
            <person name="Wedrychowicz H."/>
        </authorList>
    </citation>
    <scope>NUCLEOTIDE SEQUENCE [LARGE SCALE GENOMIC DNA]</scope>
    <source>
        <strain evidence="3 4">DSM 44666</strain>
    </source>
</reference>
<dbReference type="Gene3D" id="3.60.110.10">
    <property type="entry name" value="Carbon-nitrogen hydrolase"/>
    <property type="match status" value="1"/>
</dbReference>
<dbReference type="CDD" id="cd07583">
    <property type="entry name" value="nitrilase_5"/>
    <property type="match status" value="1"/>
</dbReference>
<comment type="similarity">
    <text evidence="1">Belongs to the carbon-nitrogen hydrolase superfamily. NIT1/NIT2 family.</text>
</comment>
<dbReference type="STRING" id="112248.SAMN05444392_102393"/>
<feature type="domain" description="CN hydrolase" evidence="2">
    <location>
        <begin position="1"/>
        <end position="238"/>
    </location>
</feature>
<evidence type="ECO:0000313" key="4">
    <source>
        <dbReference type="Proteomes" id="UP000184476"/>
    </source>
</evidence>
<accession>A0A1M4VJR7</accession>
<dbReference type="Proteomes" id="UP000184476">
    <property type="component" value="Unassembled WGS sequence"/>
</dbReference>
<sequence>MKVASVQVEIRDDESKEERISRVEKMLDSLTDHDLIILPEIWATGFFSFDRYQAEAEPLNGAFRERFAAKAKQLNAYFLAGSMVEQEGEHFYNTSLLFDPNGHLVGTYRKIHLFRYQSEEGKILSPGKDLGVFQTELGTVALSTCFDLRFPELYRKQIDQGATLFLVTSAWPLARLEHWNLLNRVRPLENQTFLVSSNCVGLTRGFQLAGHSVVVNPRGVPIASGDETEMLIQTEFDLAQVKEIRESFPQLTCRML</sequence>
<dbReference type="AlphaFoldDB" id="A0A1M4VJR7"/>
<dbReference type="InterPro" id="IPR003010">
    <property type="entry name" value="C-N_Hydrolase"/>
</dbReference>
<dbReference type="OrthoDB" id="9811121at2"/>
<keyword evidence="4" id="KW-1185">Reference proteome</keyword>
<keyword evidence="3" id="KW-0378">Hydrolase</keyword>
<evidence type="ECO:0000256" key="1">
    <source>
        <dbReference type="ARBA" id="ARBA00010613"/>
    </source>
</evidence>
<dbReference type="PANTHER" id="PTHR23088">
    <property type="entry name" value="NITRILASE-RELATED"/>
    <property type="match status" value="1"/>
</dbReference>
<dbReference type="EMBL" id="FQVL01000002">
    <property type="protein sequence ID" value="SHE69125.1"/>
    <property type="molecule type" value="Genomic_DNA"/>
</dbReference>
<dbReference type="GO" id="GO:0016787">
    <property type="term" value="F:hydrolase activity"/>
    <property type="evidence" value="ECO:0007669"/>
    <property type="project" value="UniProtKB-KW"/>
</dbReference>
<dbReference type="Pfam" id="PF00795">
    <property type="entry name" value="CN_hydrolase"/>
    <property type="match status" value="1"/>
</dbReference>
<proteinExistence type="inferred from homology"/>
<name>A0A1M4VJR7_9BACL</name>
<dbReference type="PROSITE" id="PS50263">
    <property type="entry name" value="CN_HYDROLASE"/>
    <property type="match status" value="1"/>
</dbReference>
<dbReference type="RefSeq" id="WP_073153970.1">
    <property type="nucleotide sequence ID" value="NZ_FQVL01000002.1"/>
</dbReference>
<dbReference type="InterPro" id="IPR036526">
    <property type="entry name" value="C-N_Hydrolase_sf"/>
</dbReference>
<dbReference type="SUPFAM" id="SSF56317">
    <property type="entry name" value="Carbon-nitrogen hydrolase"/>
    <property type="match status" value="1"/>
</dbReference>
<evidence type="ECO:0000259" key="2">
    <source>
        <dbReference type="PROSITE" id="PS50263"/>
    </source>
</evidence>
<organism evidence="3 4">
    <name type="scientific">Seinonella peptonophila</name>
    <dbReference type="NCBI Taxonomy" id="112248"/>
    <lineage>
        <taxon>Bacteria</taxon>
        <taxon>Bacillati</taxon>
        <taxon>Bacillota</taxon>
        <taxon>Bacilli</taxon>
        <taxon>Bacillales</taxon>
        <taxon>Thermoactinomycetaceae</taxon>
        <taxon>Seinonella</taxon>
    </lineage>
</organism>
<dbReference type="PANTHER" id="PTHR23088:SF27">
    <property type="entry name" value="DEAMINATED GLUTATHIONE AMIDASE"/>
    <property type="match status" value="1"/>
</dbReference>
<protein>
    <submittedName>
        <fullName evidence="3">Predicted amidohydrolase</fullName>
    </submittedName>
</protein>